<sequence>MHSIEESAHVAEPCVEGAGGSAGALDDCFEGECGASTLVKYLLSGVDHAFHRLDASLLYGCATSHGPLPPRAMLCFDSILR</sequence>
<gene>
    <name evidence="1" type="ORF">UFOPK4043_00912</name>
</gene>
<dbReference type="AlphaFoldDB" id="A0A6J7PSY0"/>
<accession>A0A6J7PSY0</accession>
<name>A0A6J7PSY0_9ZZZZ</name>
<proteinExistence type="predicted"/>
<protein>
    <submittedName>
        <fullName evidence="1">Unannotated protein</fullName>
    </submittedName>
</protein>
<reference evidence="1" key="1">
    <citation type="submission" date="2020-05" db="EMBL/GenBank/DDBJ databases">
        <authorList>
            <person name="Chiriac C."/>
            <person name="Salcher M."/>
            <person name="Ghai R."/>
            <person name="Kavagutti S V."/>
        </authorList>
    </citation>
    <scope>NUCLEOTIDE SEQUENCE</scope>
</reference>
<organism evidence="1">
    <name type="scientific">freshwater metagenome</name>
    <dbReference type="NCBI Taxonomy" id="449393"/>
    <lineage>
        <taxon>unclassified sequences</taxon>
        <taxon>metagenomes</taxon>
        <taxon>ecological metagenomes</taxon>
    </lineage>
</organism>
<dbReference type="EMBL" id="CAFBPA010000130">
    <property type="protein sequence ID" value="CAB5008011.1"/>
    <property type="molecule type" value="Genomic_DNA"/>
</dbReference>
<evidence type="ECO:0000313" key="1">
    <source>
        <dbReference type="EMBL" id="CAB5008011.1"/>
    </source>
</evidence>